<name>A0AAD9GFH7_BABDI</name>
<dbReference type="EMBL" id="JAHBMH010000033">
    <property type="protein sequence ID" value="KAK1937481.1"/>
    <property type="molecule type" value="Genomic_DNA"/>
</dbReference>
<gene>
    <name evidence="3" type="ORF">X943_002153</name>
</gene>
<dbReference type="SUPFAM" id="SSF46579">
    <property type="entry name" value="Prefoldin"/>
    <property type="match status" value="1"/>
</dbReference>
<dbReference type="Pfam" id="PF02996">
    <property type="entry name" value="Prefoldin"/>
    <property type="match status" value="1"/>
</dbReference>
<reference evidence="3" key="2">
    <citation type="submission" date="2021-05" db="EMBL/GenBank/DDBJ databases">
        <authorList>
            <person name="Pain A."/>
        </authorList>
    </citation>
    <scope>NUCLEOTIDE SEQUENCE</scope>
    <source>
        <strain evidence="3">1802A</strain>
    </source>
</reference>
<dbReference type="GO" id="GO:1990115">
    <property type="term" value="P:RNA polymerase III assembly"/>
    <property type="evidence" value="ECO:0007669"/>
    <property type="project" value="TreeGrafter"/>
</dbReference>
<dbReference type="InterPro" id="IPR009053">
    <property type="entry name" value="Prefoldin"/>
</dbReference>
<dbReference type="NCBIfam" id="TIGR00293">
    <property type="entry name" value="prefoldin subunit alpha"/>
    <property type="match status" value="1"/>
</dbReference>
<dbReference type="InterPro" id="IPR004127">
    <property type="entry name" value="Prefoldin_subunit_alpha"/>
</dbReference>
<comment type="similarity">
    <text evidence="1">Belongs to the prefoldin subunit alpha family.</text>
</comment>
<dbReference type="PANTHER" id="PTHR12674:SF2">
    <property type="entry name" value="PREFOLDIN SUBUNIT 5"/>
    <property type="match status" value="1"/>
</dbReference>
<dbReference type="Proteomes" id="UP001195914">
    <property type="component" value="Unassembled WGS sequence"/>
</dbReference>
<dbReference type="GO" id="GO:1990114">
    <property type="term" value="P:RNA polymerase II core complex assembly"/>
    <property type="evidence" value="ECO:0007669"/>
    <property type="project" value="TreeGrafter"/>
</dbReference>
<dbReference type="CDD" id="cd23157">
    <property type="entry name" value="Prefoldin_5"/>
    <property type="match status" value="1"/>
</dbReference>
<feature type="coiled-coil region" evidence="2">
    <location>
        <begin position="25"/>
        <end position="52"/>
    </location>
</feature>
<accession>A0AAD9GFH7</accession>
<dbReference type="GO" id="GO:1990113">
    <property type="term" value="P:RNA polymerase I assembly"/>
    <property type="evidence" value="ECO:0007669"/>
    <property type="project" value="TreeGrafter"/>
</dbReference>
<proteinExistence type="inferred from homology"/>
<dbReference type="GO" id="GO:0006457">
    <property type="term" value="P:protein folding"/>
    <property type="evidence" value="ECO:0007669"/>
    <property type="project" value="InterPro"/>
</dbReference>
<keyword evidence="4" id="KW-1185">Reference proteome</keyword>
<dbReference type="GO" id="GO:0051082">
    <property type="term" value="F:unfolded protein binding"/>
    <property type="evidence" value="ECO:0007669"/>
    <property type="project" value="InterPro"/>
</dbReference>
<evidence type="ECO:0000256" key="2">
    <source>
        <dbReference type="SAM" id="Coils"/>
    </source>
</evidence>
<evidence type="ECO:0000313" key="3">
    <source>
        <dbReference type="EMBL" id="KAK1937481.1"/>
    </source>
</evidence>
<reference evidence="3" key="1">
    <citation type="journal article" date="2014" name="Nucleic Acids Res.">
        <title>The evolutionary dynamics of variant antigen genes in Babesia reveal a history of genomic innovation underlying host-parasite interaction.</title>
        <authorList>
            <person name="Jackson A.P."/>
            <person name="Otto T.D."/>
            <person name="Darby A."/>
            <person name="Ramaprasad A."/>
            <person name="Xia D."/>
            <person name="Echaide I.E."/>
            <person name="Farber M."/>
            <person name="Gahlot S."/>
            <person name="Gamble J."/>
            <person name="Gupta D."/>
            <person name="Gupta Y."/>
            <person name="Jackson L."/>
            <person name="Malandrin L."/>
            <person name="Malas T.B."/>
            <person name="Moussa E."/>
            <person name="Nair M."/>
            <person name="Reid A.J."/>
            <person name="Sanders M."/>
            <person name="Sharma J."/>
            <person name="Tracey A."/>
            <person name="Quail M.A."/>
            <person name="Weir W."/>
            <person name="Wastling J.M."/>
            <person name="Hall N."/>
            <person name="Willadsen P."/>
            <person name="Lingelbach K."/>
            <person name="Shiels B."/>
            <person name="Tait A."/>
            <person name="Berriman M."/>
            <person name="Allred D.R."/>
            <person name="Pain A."/>
        </authorList>
    </citation>
    <scope>NUCLEOTIDE SEQUENCE</scope>
    <source>
        <strain evidence="3">1802A</strain>
    </source>
</reference>
<evidence type="ECO:0000313" key="4">
    <source>
        <dbReference type="Proteomes" id="UP001195914"/>
    </source>
</evidence>
<dbReference type="AlphaFoldDB" id="A0AAD9GFH7"/>
<evidence type="ECO:0000256" key="1">
    <source>
        <dbReference type="ARBA" id="ARBA00010048"/>
    </source>
</evidence>
<dbReference type="Gene3D" id="1.10.287.370">
    <property type="match status" value="1"/>
</dbReference>
<protein>
    <submittedName>
        <fullName evidence="3">Prefoldin subunit 5 (C-myc binding protein)</fullName>
    </submittedName>
</protein>
<sequence>MTMPMDDESKVVVDSPVQNVQTMSIQELNMLILKLEEEVNQLQGLVNVLTVAAERFQESKNCLKEFSSKAHDIQVPLTSLVYVPGKIANPGKVLVAIGTGYFVEMTTDKAHEYYERKLGVLEDQLRKLQTICTSKNRCITQTYSILDHKLSLLRSAQLNAQGHTAA</sequence>
<dbReference type="GO" id="GO:0016272">
    <property type="term" value="C:prefoldin complex"/>
    <property type="evidence" value="ECO:0007669"/>
    <property type="project" value="InterPro"/>
</dbReference>
<dbReference type="GO" id="GO:0005737">
    <property type="term" value="C:cytoplasm"/>
    <property type="evidence" value="ECO:0007669"/>
    <property type="project" value="TreeGrafter"/>
</dbReference>
<dbReference type="InterPro" id="IPR011599">
    <property type="entry name" value="PFD_alpha_archaea"/>
</dbReference>
<dbReference type="PANTHER" id="PTHR12674">
    <property type="entry name" value="PREFOLDIN SUBUNIT 5"/>
    <property type="match status" value="1"/>
</dbReference>
<organism evidence="3 4">
    <name type="scientific">Babesia divergens</name>
    <dbReference type="NCBI Taxonomy" id="32595"/>
    <lineage>
        <taxon>Eukaryota</taxon>
        <taxon>Sar</taxon>
        <taxon>Alveolata</taxon>
        <taxon>Apicomplexa</taxon>
        <taxon>Aconoidasida</taxon>
        <taxon>Piroplasmida</taxon>
        <taxon>Babesiidae</taxon>
        <taxon>Babesia</taxon>
    </lineage>
</organism>
<keyword evidence="2" id="KW-0175">Coiled coil</keyword>
<comment type="caution">
    <text evidence="3">The sequence shown here is derived from an EMBL/GenBank/DDBJ whole genome shotgun (WGS) entry which is preliminary data.</text>
</comment>